<evidence type="ECO:0000313" key="3">
    <source>
        <dbReference type="Proteomes" id="UP000026961"/>
    </source>
</evidence>
<dbReference type="Proteomes" id="UP000026961">
    <property type="component" value="Chromosome 2"/>
</dbReference>
<accession>A0A0D9YQ99</accession>
<protein>
    <submittedName>
        <fullName evidence="2">Uncharacterized protein</fullName>
    </submittedName>
</protein>
<dbReference type="AlphaFoldDB" id="A0A0D9YQ99"/>
<dbReference type="EnsemblPlants" id="OGLUM02G11740.1">
    <property type="protein sequence ID" value="OGLUM02G11740.1"/>
    <property type="gene ID" value="OGLUM02G11740"/>
</dbReference>
<organism evidence="2">
    <name type="scientific">Oryza glumipatula</name>
    <dbReference type="NCBI Taxonomy" id="40148"/>
    <lineage>
        <taxon>Eukaryota</taxon>
        <taxon>Viridiplantae</taxon>
        <taxon>Streptophyta</taxon>
        <taxon>Embryophyta</taxon>
        <taxon>Tracheophyta</taxon>
        <taxon>Spermatophyta</taxon>
        <taxon>Magnoliopsida</taxon>
        <taxon>Liliopsida</taxon>
        <taxon>Poales</taxon>
        <taxon>Poaceae</taxon>
        <taxon>BOP clade</taxon>
        <taxon>Oryzoideae</taxon>
        <taxon>Oryzeae</taxon>
        <taxon>Oryzinae</taxon>
        <taxon>Oryza</taxon>
    </lineage>
</organism>
<sequence length="126" mass="14331">MAPPPPSQRVARLCRRRAPAAAKQGGGRRRATVNLAWLLDLETAIVEMWHNDHLPVPPPDPVVPLSDDDRSDSPELPPESVPRRRRRQWRVMPRDFSQGRALNDENILHYYPLAKTQKSGGDRMSL</sequence>
<evidence type="ECO:0000313" key="2">
    <source>
        <dbReference type="EnsemblPlants" id="OGLUM02G11740.1"/>
    </source>
</evidence>
<proteinExistence type="predicted"/>
<reference evidence="2" key="2">
    <citation type="submission" date="2018-05" db="EMBL/GenBank/DDBJ databases">
        <title>OgluRS3 (Oryza glumaepatula Reference Sequence Version 3).</title>
        <authorList>
            <person name="Zhang J."/>
            <person name="Kudrna D."/>
            <person name="Lee S."/>
            <person name="Talag J."/>
            <person name="Welchert J."/>
            <person name="Wing R.A."/>
        </authorList>
    </citation>
    <scope>NUCLEOTIDE SEQUENCE [LARGE SCALE GENOMIC DNA]</scope>
</reference>
<evidence type="ECO:0000256" key="1">
    <source>
        <dbReference type="SAM" id="MobiDB-lite"/>
    </source>
</evidence>
<keyword evidence="3" id="KW-1185">Reference proteome</keyword>
<dbReference type="HOGENOM" id="CLU_1985042_0_0_1"/>
<name>A0A0D9YQ99_9ORYZ</name>
<feature type="region of interest" description="Disordered" evidence="1">
    <location>
        <begin position="51"/>
        <end position="86"/>
    </location>
</feature>
<dbReference type="Gramene" id="OGLUM02G11740.1">
    <property type="protein sequence ID" value="OGLUM02G11740.1"/>
    <property type="gene ID" value="OGLUM02G11740"/>
</dbReference>
<reference evidence="2" key="1">
    <citation type="submission" date="2015-04" db="UniProtKB">
        <authorList>
            <consortium name="EnsemblPlants"/>
        </authorList>
    </citation>
    <scope>IDENTIFICATION</scope>
</reference>